<comment type="caution">
    <text evidence="1">The sequence shown here is derived from an EMBL/GenBank/DDBJ whole genome shotgun (WGS) entry which is preliminary data.</text>
</comment>
<accession>A0A2A2KT91</accession>
<name>A0A2A2KT91_9BILA</name>
<dbReference type="AlphaFoldDB" id="A0A2A2KT91"/>
<organism evidence="1 2">
    <name type="scientific">Diploscapter pachys</name>
    <dbReference type="NCBI Taxonomy" id="2018661"/>
    <lineage>
        <taxon>Eukaryota</taxon>
        <taxon>Metazoa</taxon>
        <taxon>Ecdysozoa</taxon>
        <taxon>Nematoda</taxon>
        <taxon>Chromadorea</taxon>
        <taxon>Rhabditida</taxon>
        <taxon>Rhabditina</taxon>
        <taxon>Rhabditomorpha</taxon>
        <taxon>Rhabditoidea</taxon>
        <taxon>Rhabditidae</taxon>
        <taxon>Diploscapter</taxon>
    </lineage>
</organism>
<evidence type="ECO:0000313" key="1">
    <source>
        <dbReference type="EMBL" id="PAV77047.1"/>
    </source>
</evidence>
<evidence type="ECO:0000313" key="2">
    <source>
        <dbReference type="Proteomes" id="UP000218231"/>
    </source>
</evidence>
<reference evidence="1 2" key="1">
    <citation type="journal article" date="2017" name="Curr. Biol.">
        <title>Genome architecture and evolution of a unichromosomal asexual nematode.</title>
        <authorList>
            <person name="Fradin H."/>
            <person name="Zegar C."/>
            <person name="Gutwein M."/>
            <person name="Lucas J."/>
            <person name="Kovtun M."/>
            <person name="Corcoran D."/>
            <person name="Baugh L.R."/>
            <person name="Kiontke K."/>
            <person name="Gunsalus K."/>
            <person name="Fitch D.H."/>
            <person name="Piano F."/>
        </authorList>
    </citation>
    <scope>NUCLEOTIDE SEQUENCE [LARGE SCALE GENOMIC DNA]</scope>
    <source>
        <strain evidence="1">PF1309</strain>
    </source>
</reference>
<keyword evidence="2" id="KW-1185">Reference proteome</keyword>
<dbReference type="EMBL" id="LIAE01007783">
    <property type="protein sequence ID" value="PAV77047.1"/>
    <property type="molecule type" value="Genomic_DNA"/>
</dbReference>
<dbReference type="Proteomes" id="UP000218231">
    <property type="component" value="Unassembled WGS sequence"/>
</dbReference>
<gene>
    <name evidence="1" type="ORF">WR25_06594</name>
</gene>
<proteinExistence type="predicted"/>
<sequence>MGSGPSTSKSTFIIGDKPVETAFMAVTELIKVANVGDIVELGNNLFGIVTQKVGDTCKVATSVNGKIQEVAIQNMANEGKINNSFDKTSAPYGSEKVVQNARNFVGQIVSDSHSFVKKCRNGI</sequence>
<protein>
    <submittedName>
        <fullName evidence="1">Uncharacterized protein</fullName>
    </submittedName>
</protein>